<feature type="region of interest" description="Disordered" evidence="1">
    <location>
        <begin position="52"/>
        <end position="116"/>
    </location>
</feature>
<feature type="compositionally biased region" description="Low complexity" evidence="1">
    <location>
        <begin position="96"/>
        <end position="108"/>
    </location>
</feature>
<evidence type="ECO:0000256" key="2">
    <source>
        <dbReference type="SAM" id="SignalP"/>
    </source>
</evidence>
<name>A0A7S0YMX3_9CRYP</name>
<evidence type="ECO:0000256" key="1">
    <source>
        <dbReference type="SAM" id="MobiDB-lite"/>
    </source>
</evidence>
<dbReference type="AlphaFoldDB" id="A0A7S0YMX3"/>
<keyword evidence="2" id="KW-0732">Signal</keyword>
<organism evidence="3">
    <name type="scientific">Hemiselmis tepida</name>
    <dbReference type="NCBI Taxonomy" id="464990"/>
    <lineage>
        <taxon>Eukaryota</taxon>
        <taxon>Cryptophyceae</taxon>
        <taxon>Cryptomonadales</taxon>
        <taxon>Hemiselmidaceae</taxon>
        <taxon>Hemiselmis</taxon>
    </lineage>
</organism>
<evidence type="ECO:0008006" key="4">
    <source>
        <dbReference type="Google" id="ProtNLM"/>
    </source>
</evidence>
<accession>A0A7S0YMX3</accession>
<protein>
    <recommendedName>
        <fullName evidence="4">Plastid lipid-associated protein/fibrillin conserved domain-containing protein</fullName>
    </recommendedName>
</protein>
<sequence>MFMRSSLVLACAATAAQAFSPSPMGLRPTASSLPASISLRGAGRAMVGLRMQEGDPNAKPEVMFDSNSGWKPAHQMDGAASTGNVDTGDYFESGQATTDDTGFTSGAAATGGTGGDKLGQMLSAANTEVREVERQTYGAVEFNHPKQAWKIDGSYETGDPTFDIVYSKADACAKTDISIEPSAMTFEDFLAGFTADSDPGFKVEPSSGTMARRGGENTDLRVTYSGTALDSTPKTATFVVMLPNDNFQWTFKLRVSFPN</sequence>
<proteinExistence type="predicted"/>
<reference evidence="3" key="1">
    <citation type="submission" date="2021-01" db="EMBL/GenBank/DDBJ databases">
        <authorList>
            <person name="Corre E."/>
            <person name="Pelletier E."/>
            <person name="Niang G."/>
            <person name="Scheremetjew M."/>
            <person name="Finn R."/>
            <person name="Kale V."/>
            <person name="Holt S."/>
            <person name="Cochrane G."/>
            <person name="Meng A."/>
            <person name="Brown T."/>
            <person name="Cohen L."/>
        </authorList>
    </citation>
    <scope>NUCLEOTIDE SEQUENCE</scope>
    <source>
        <strain evidence="3">CCMP443</strain>
    </source>
</reference>
<gene>
    <name evidence="3" type="ORF">HTEP1355_LOCUS3594</name>
</gene>
<feature type="signal peptide" evidence="2">
    <location>
        <begin position="1"/>
        <end position="18"/>
    </location>
</feature>
<feature type="chain" id="PRO_5030923677" description="Plastid lipid-associated protein/fibrillin conserved domain-containing protein" evidence="2">
    <location>
        <begin position="19"/>
        <end position="259"/>
    </location>
</feature>
<dbReference type="EMBL" id="HBFN01006068">
    <property type="protein sequence ID" value="CAD8784305.1"/>
    <property type="molecule type" value="Transcribed_RNA"/>
</dbReference>
<evidence type="ECO:0000313" key="3">
    <source>
        <dbReference type="EMBL" id="CAD8784305.1"/>
    </source>
</evidence>